<keyword evidence="11" id="KW-1185">Reference proteome</keyword>
<dbReference type="InterPro" id="IPR001660">
    <property type="entry name" value="SAM"/>
</dbReference>
<dbReference type="InterPro" id="IPR000504">
    <property type="entry name" value="RRM_dom"/>
</dbReference>
<feature type="domain" description="RRM" evidence="9">
    <location>
        <begin position="236"/>
        <end position="313"/>
    </location>
</feature>
<dbReference type="SMART" id="SM00454">
    <property type="entry name" value="SAM"/>
    <property type="match status" value="1"/>
</dbReference>
<comment type="caution">
    <text evidence="10">The sequence shown here is derived from an EMBL/GenBank/DDBJ whole genome shotgun (WGS) entry which is preliminary data.</text>
</comment>
<dbReference type="CDD" id="cd00590">
    <property type="entry name" value="RRM_SF"/>
    <property type="match status" value="1"/>
</dbReference>
<feature type="domain" description="RING-type" evidence="8">
    <location>
        <begin position="158"/>
        <end position="201"/>
    </location>
</feature>
<feature type="non-terminal residue" evidence="10">
    <location>
        <position position="1"/>
    </location>
</feature>
<protein>
    <recommendedName>
        <fullName evidence="12">RING-type E3 ubiquitin transferase</fullName>
    </recommendedName>
</protein>
<keyword evidence="1" id="KW-0479">Metal-binding</keyword>
<evidence type="ECO:0000256" key="7">
    <source>
        <dbReference type="SAM" id="Coils"/>
    </source>
</evidence>
<feature type="non-terminal residue" evidence="10">
    <location>
        <position position="614"/>
    </location>
</feature>
<evidence type="ECO:0008006" key="12">
    <source>
        <dbReference type="Google" id="ProtNLM"/>
    </source>
</evidence>
<dbReference type="GO" id="GO:0003723">
    <property type="term" value="F:RNA binding"/>
    <property type="evidence" value="ECO:0007669"/>
    <property type="project" value="UniProtKB-UniRule"/>
</dbReference>
<proteinExistence type="predicted"/>
<evidence type="ECO:0000313" key="10">
    <source>
        <dbReference type="EMBL" id="CAH0374063.1"/>
    </source>
</evidence>
<evidence type="ECO:0000256" key="6">
    <source>
        <dbReference type="PROSITE-ProRule" id="PRU00176"/>
    </source>
</evidence>
<keyword evidence="2 5" id="KW-0863">Zinc-finger</keyword>
<dbReference type="Gene3D" id="3.30.40.10">
    <property type="entry name" value="Zinc/RING finger domain, C3HC4 (zinc finger)"/>
    <property type="match status" value="1"/>
</dbReference>
<dbReference type="OrthoDB" id="1049195at2759"/>
<dbReference type="SUPFAM" id="SSF47769">
    <property type="entry name" value="SAM/Pointed domain"/>
    <property type="match status" value="1"/>
</dbReference>
<dbReference type="SMART" id="SM00360">
    <property type="entry name" value="RRM"/>
    <property type="match status" value="1"/>
</dbReference>
<dbReference type="InterPro" id="IPR012677">
    <property type="entry name" value="Nucleotide-bd_a/b_plait_sf"/>
</dbReference>
<keyword evidence="7" id="KW-0175">Coiled coil</keyword>
<accession>A0A8J2SKH6</accession>
<dbReference type="InterPro" id="IPR017907">
    <property type="entry name" value="Znf_RING_CS"/>
</dbReference>
<keyword evidence="4 6" id="KW-0694">RNA-binding</keyword>
<dbReference type="InterPro" id="IPR013083">
    <property type="entry name" value="Znf_RING/FYVE/PHD"/>
</dbReference>
<dbReference type="InterPro" id="IPR052462">
    <property type="entry name" value="SLIRP/GR-RBP-like"/>
</dbReference>
<dbReference type="PROSITE" id="PS50089">
    <property type="entry name" value="ZF_RING_2"/>
    <property type="match status" value="1"/>
</dbReference>
<dbReference type="Pfam" id="PF13639">
    <property type="entry name" value="zf-RING_2"/>
    <property type="match status" value="1"/>
</dbReference>
<dbReference type="PROSITE" id="PS00518">
    <property type="entry name" value="ZF_RING_1"/>
    <property type="match status" value="1"/>
</dbReference>
<dbReference type="SUPFAM" id="SSF54928">
    <property type="entry name" value="RNA-binding domain, RBD"/>
    <property type="match status" value="1"/>
</dbReference>
<dbReference type="PANTHER" id="PTHR48027">
    <property type="entry name" value="HETEROGENEOUS NUCLEAR RIBONUCLEOPROTEIN 87F-RELATED"/>
    <property type="match status" value="1"/>
</dbReference>
<reference evidence="10" key="1">
    <citation type="submission" date="2021-11" db="EMBL/GenBank/DDBJ databases">
        <authorList>
            <consortium name="Genoscope - CEA"/>
            <person name="William W."/>
        </authorList>
    </citation>
    <scope>NUCLEOTIDE SEQUENCE</scope>
</reference>
<evidence type="ECO:0000256" key="5">
    <source>
        <dbReference type="PROSITE-ProRule" id="PRU00175"/>
    </source>
</evidence>
<organism evidence="10 11">
    <name type="scientific">Pelagomonas calceolata</name>
    <dbReference type="NCBI Taxonomy" id="35677"/>
    <lineage>
        <taxon>Eukaryota</taxon>
        <taxon>Sar</taxon>
        <taxon>Stramenopiles</taxon>
        <taxon>Ochrophyta</taxon>
        <taxon>Pelagophyceae</taxon>
        <taxon>Pelagomonadales</taxon>
        <taxon>Pelagomonadaceae</taxon>
        <taxon>Pelagomonas</taxon>
    </lineage>
</organism>
<keyword evidence="3" id="KW-0862">Zinc</keyword>
<evidence type="ECO:0000256" key="4">
    <source>
        <dbReference type="ARBA" id="ARBA00022884"/>
    </source>
</evidence>
<evidence type="ECO:0000256" key="2">
    <source>
        <dbReference type="ARBA" id="ARBA00022771"/>
    </source>
</evidence>
<dbReference type="EMBL" id="CAKKNE010000004">
    <property type="protein sequence ID" value="CAH0374063.1"/>
    <property type="molecule type" value="Genomic_DNA"/>
</dbReference>
<evidence type="ECO:0000256" key="1">
    <source>
        <dbReference type="ARBA" id="ARBA00022723"/>
    </source>
</evidence>
<feature type="coiled-coil region" evidence="7">
    <location>
        <begin position="429"/>
        <end position="456"/>
    </location>
</feature>
<evidence type="ECO:0000259" key="8">
    <source>
        <dbReference type="PROSITE" id="PS50089"/>
    </source>
</evidence>
<dbReference type="SUPFAM" id="SSF57850">
    <property type="entry name" value="RING/U-box"/>
    <property type="match status" value="1"/>
</dbReference>
<name>A0A8J2SKH6_9STRA</name>
<dbReference type="AlphaFoldDB" id="A0A8J2SKH6"/>
<dbReference type="GO" id="GO:0008270">
    <property type="term" value="F:zinc ion binding"/>
    <property type="evidence" value="ECO:0007669"/>
    <property type="project" value="UniProtKB-KW"/>
</dbReference>
<gene>
    <name evidence="10" type="ORF">PECAL_4P13220</name>
</gene>
<evidence type="ECO:0000259" key="9">
    <source>
        <dbReference type="PROSITE" id="PS50102"/>
    </source>
</evidence>
<dbReference type="InterPro" id="IPR035979">
    <property type="entry name" value="RBD_domain_sf"/>
</dbReference>
<dbReference type="Gene3D" id="3.30.70.330">
    <property type="match status" value="1"/>
</dbReference>
<dbReference type="InterPro" id="IPR013761">
    <property type="entry name" value="SAM/pointed_sf"/>
</dbReference>
<dbReference type="Pfam" id="PF00076">
    <property type="entry name" value="RRM_1"/>
    <property type="match status" value="1"/>
</dbReference>
<evidence type="ECO:0000256" key="3">
    <source>
        <dbReference type="ARBA" id="ARBA00022833"/>
    </source>
</evidence>
<dbReference type="PROSITE" id="PS50102">
    <property type="entry name" value="RRM"/>
    <property type="match status" value="1"/>
</dbReference>
<dbReference type="SMART" id="SM00184">
    <property type="entry name" value="RING"/>
    <property type="match status" value="1"/>
</dbReference>
<dbReference type="InterPro" id="IPR001841">
    <property type="entry name" value="Znf_RING"/>
</dbReference>
<dbReference type="Pfam" id="PF00536">
    <property type="entry name" value="SAM_1"/>
    <property type="match status" value="1"/>
</dbReference>
<sequence>RRLLRTSCACGGNAAHRTNALNTLYCASSEPQASSAVARSRRQAIRQHPIYSRTGELFYMASPTIATSLPPDAAVRTLLTELGLSHLIGIFAEHEVDDAAFLQLNDADLREISIARVPRRKILAAIQTIKDRERQWAPSVVTPPRSPPRPVEAVDAECSICMDVSVEVRVVGCGHTMCSSCAAGWFARTPAGHVTECPTCRGPCTDFEPLVPPALEPATTRPSPVPIVQSAVEPTTRIFVGRAYDMSTPQLIELYKEFGRVVDAYIMLDSAGRSKGCGMVEFSEPEAAARAIEIWSQKRHPRWSKMIVERARPRPGAGAGPETRAVVAGTRVRAASVERTDLDVASEALLCYEAAEARAVAAEARVALTETRARAAEARAVTALTRARAAEARAAAAQEDRMRAYVTATELQAATSGLLAKLDASEAAAAAATARAAETETLRESLESQLKAHQGTILSVLSSGEDLPDPDHDIPYEPFPMPLAYVPGVSPPVVLGPVAPGTHPWSWAQPPPLAYAEPPPPDIIFQGTVIDLGTKGEATAKRRYGFIRLDHTQNLVFVSPKDAPDGYVSDGDRCSFRIVEDREQKKNSMAPSHWAGRQWKAVDVVCVQRAAPNK</sequence>
<dbReference type="Proteomes" id="UP000789595">
    <property type="component" value="Unassembled WGS sequence"/>
</dbReference>
<dbReference type="Gene3D" id="1.10.150.50">
    <property type="entry name" value="Transcription Factor, Ets-1"/>
    <property type="match status" value="1"/>
</dbReference>
<evidence type="ECO:0000313" key="11">
    <source>
        <dbReference type="Proteomes" id="UP000789595"/>
    </source>
</evidence>